<proteinExistence type="predicted"/>
<gene>
    <name evidence="2" type="ORF">UFOPK1493_04386</name>
</gene>
<evidence type="ECO:0000256" key="1">
    <source>
        <dbReference type="SAM" id="MobiDB-lite"/>
    </source>
</evidence>
<sequence length="93" mass="9473">MRRSDGNTAAHTPTTTSVPMPPPTTVAGVPIACAAMPLSNAPSSFEAPMNTFSTASTRPRFSSGVTSGTSELRMNTLTMSAALSTRIAAKATA</sequence>
<name>A0A6J6GSY0_9ZZZZ</name>
<dbReference type="AlphaFoldDB" id="A0A6J6GSY0"/>
<reference evidence="2" key="1">
    <citation type="submission" date="2020-05" db="EMBL/GenBank/DDBJ databases">
        <authorList>
            <person name="Chiriac C."/>
            <person name="Salcher M."/>
            <person name="Ghai R."/>
            <person name="Kavagutti S V."/>
        </authorList>
    </citation>
    <scope>NUCLEOTIDE SEQUENCE</scope>
</reference>
<feature type="region of interest" description="Disordered" evidence="1">
    <location>
        <begin position="1"/>
        <end position="25"/>
    </location>
</feature>
<feature type="compositionally biased region" description="Polar residues" evidence="1">
    <location>
        <begin position="1"/>
        <end position="11"/>
    </location>
</feature>
<organism evidence="2">
    <name type="scientific">freshwater metagenome</name>
    <dbReference type="NCBI Taxonomy" id="449393"/>
    <lineage>
        <taxon>unclassified sequences</taxon>
        <taxon>metagenomes</taxon>
        <taxon>ecological metagenomes</taxon>
    </lineage>
</organism>
<protein>
    <submittedName>
        <fullName evidence="2">Unannotated protein</fullName>
    </submittedName>
</protein>
<evidence type="ECO:0000313" key="2">
    <source>
        <dbReference type="EMBL" id="CAB4602025.1"/>
    </source>
</evidence>
<accession>A0A6J6GSY0</accession>
<feature type="region of interest" description="Disordered" evidence="1">
    <location>
        <begin position="50"/>
        <end position="69"/>
    </location>
</feature>
<dbReference type="EMBL" id="CAEZSR010000340">
    <property type="protein sequence ID" value="CAB4602025.1"/>
    <property type="molecule type" value="Genomic_DNA"/>
</dbReference>